<dbReference type="Pfam" id="PF00440">
    <property type="entry name" value="TetR_N"/>
    <property type="match status" value="1"/>
</dbReference>
<reference evidence="7 8" key="1">
    <citation type="submission" date="2019-02" db="EMBL/GenBank/DDBJ databases">
        <title>Draft genome sequences of novel Actinobacteria.</title>
        <authorList>
            <person name="Sahin N."/>
            <person name="Ay H."/>
            <person name="Saygin H."/>
        </authorList>
    </citation>
    <scope>NUCLEOTIDE SEQUENCE [LARGE SCALE GENOMIC DNA]</scope>
    <source>
        <strain evidence="7 8">KC201</strain>
    </source>
</reference>
<evidence type="ECO:0000256" key="2">
    <source>
        <dbReference type="ARBA" id="ARBA00023015"/>
    </source>
</evidence>
<comment type="caution">
    <text evidence="7">The sequence shown here is derived from an EMBL/GenBank/DDBJ whole genome shotgun (WGS) entry which is preliminary data.</text>
</comment>
<keyword evidence="1" id="KW-0678">Repressor</keyword>
<dbReference type="PROSITE" id="PS50977">
    <property type="entry name" value="HTH_TETR_2"/>
    <property type="match status" value="1"/>
</dbReference>
<dbReference type="EMBL" id="SMJZ01000022">
    <property type="protein sequence ID" value="TDC08943.1"/>
    <property type="molecule type" value="Genomic_DNA"/>
</dbReference>
<accession>A0A4R4NM88</accession>
<dbReference type="PANTHER" id="PTHR30055:SF234">
    <property type="entry name" value="HTH-TYPE TRANSCRIPTIONAL REGULATOR BETI"/>
    <property type="match status" value="1"/>
</dbReference>
<dbReference type="InterPro" id="IPR050109">
    <property type="entry name" value="HTH-type_TetR-like_transc_reg"/>
</dbReference>
<evidence type="ECO:0000259" key="6">
    <source>
        <dbReference type="PROSITE" id="PS50977"/>
    </source>
</evidence>
<keyword evidence="4" id="KW-0804">Transcription</keyword>
<evidence type="ECO:0000313" key="7">
    <source>
        <dbReference type="EMBL" id="TDC08943.1"/>
    </source>
</evidence>
<dbReference type="SUPFAM" id="SSF46689">
    <property type="entry name" value="Homeodomain-like"/>
    <property type="match status" value="1"/>
</dbReference>
<dbReference type="AlphaFoldDB" id="A0A4R4NM88"/>
<dbReference type="InterPro" id="IPR001647">
    <property type="entry name" value="HTH_TetR"/>
</dbReference>
<dbReference type="GO" id="GO:0000976">
    <property type="term" value="F:transcription cis-regulatory region binding"/>
    <property type="evidence" value="ECO:0007669"/>
    <property type="project" value="TreeGrafter"/>
</dbReference>
<dbReference type="InterPro" id="IPR039538">
    <property type="entry name" value="BetI_C"/>
</dbReference>
<dbReference type="InterPro" id="IPR009057">
    <property type="entry name" value="Homeodomain-like_sf"/>
</dbReference>
<dbReference type="RefSeq" id="WP_132331646.1">
    <property type="nucleotide sequence ID" value="NZ_SMJZ01000022.1"/>
</dbReference>
<dbReference type="Pfam" id="PF13977">
    <property type="entry name" value="TetR_C_6"/>
    <property type="match status" value="1"/>
</dbReference>
<dbReference type="GO" id="GO:0003700">
    <property type="term" value="F:DNA-binding transcription factor activity"/>
    <property type="evidence" value="ECO:0007669"/>
    <property type="project" value="TreeGrafter"/>
</dbReference>
<evidence type="ECO:0000313" key="8">
    <source>
        <dbReference type="Proteomes" id="UP000295157"/>
    </source>
</evidence>
<dbReference type="SUPFAM" id="SSF48498">
    <property type="entry name" value="Tetracyclin repressor-like, C-terminal domain"/>
    <property type="match status" value="1"/>
</dbReference>
<dbReference type="Gene3D" id="1.10.357.10">
    <property type="entry name" value="Tetracycline Repressor, domain 2"/>
    <property type="match status" value="1"/>
</dbReference>
<organism evidence="7 8">
    <name type="scientific">Nonomuraea longispora</name>
    <dbReference type="NCBI Taxonomy" id="1848320"/>
    <lineage>
        <taxon>Bacteria</taxon>
        <taxon>Bacillati</taxon>
        <taxon>Actinomycetota</taxon>
        <taxon>Actinomycetes</taxon>
        <taxon>Streptosporangiales</taxon>
        <taxon>Streptosporangiaceae</taxon>
        <taxon>Nonomuraea</taxon>
    </lineage>
</organism>
<proteinExistence type="predicted"/>
<evidence type="ECO:0000256" key="5">
    <source>
        <dbReference type="PROSITE-ProRule" id="PRU00335"/>
    </source>
</evidence>
<sequence>MPKVVDPAARREEVVDAVFRVVRRAGFEQASLRNVAEEAGLAIGSVRHYFDGHTDLMTFAMRASIDRVSARLIERLGPLLAASDHDRRAEGVEPMLSELLPLDEARRDEAAVWLAFTTAARTRPELRPLAQEAHDGMRRLVRRIIDGVARHRPPGTRVDLEVDAEVETERLAALIDGLTLAGVLHPDRMTPELMRDALRRHLQTLAEPRP</sequence>
<feature type="domain" description="HTH tetR-type" evidence="6">
    <location>
        <begin position="8"/>
        <end position="68"/>
    </location>
</feature>
<gene>
    <name evidence="7" type="ORF">E1267_08870</name>
</gene>
<dbReference type="OrthoDB" id="9816296at2"/>
<protein>
    <submittedName>
        <fullName evidence="7">TetR family transcriptional regulator</fullName>
    </submittedName>
</protein>
<evidence type="ECO:0000256" key="1">
    <source>
        <dbReference type="ARBA" id="ARBA00022491"/>
    </source>
</evidence>
<name>A0A4R4NM88_9ACTN</name>
<keyword evidence="3 5" id="KW-0238">DNA-binding</keyword>
<keyword evidence="2" id="KW-0805">Transcription regulation</keyword>
<keyword evidence="8" id="KW-1185">Reference proteome</keyword>
<dbReference type="PANTHER" id="PTHR30055">
    <property type="entry name" value="HTH-TYPE TRANSCRIPTIONAL REGULATOR RUTR"/>
    <property type="match status" value="1"/>
</dbReference>
<feature type="DNA-binding region" description="H-T-H motif" evidence="5">
    <location>
        <begin position="31"/>
        <end position="50"/>
    </location>
</feature>
<evidence type="ECO:0000256" key="4">
    <source>
        <dbReference type="ARBA" id="ARBA00023163"/>
    </source>
</evidence>
<evidence type="ECO:0000256" key="3">
    <source>
        <dbReference type="ARBA" id="ARBA00023125"/>
    </source>
</evidence>
<dbReference type="InterPro" id="IPR036271">
    <property type="entry name" value="Tet_transcr_reg_TetR-rel_C_sf"/>
</dbReference>
<dbReference type="Proteomes" id="UP000295157">
    <property type="component" value="Unassembled WGS sequence"/>
</dbReference>